<keyword evidence="2" id="KW-1185">Reference proteome</keyword>
<protein>
    <submittedName>
        <fullName evidence="1">Ethanolamine transporter EutH</fullName>
    </submittedName>
</protein>
<dbReference type="AlphaFoldDB" id="A0A7W7RKN8"/>
<accession>A0A7W7RKN8</accession>
<evidence type="ECO:0000313" key="2">
    <source>
        <dbReference type="Proteomes" id="UP000523007"/>
    </source>
</evidence>
<dbReference type="Proteomes" id="UP000523007">
    <property type="component" value="Unassembled WGS sequence"/>
</dbReference>
<proteinExistence type="predicted"/>
<dbReference type="PANTHER" id="PTHR40089">
    <property type="entry name" value="ETHANOLAMINE UTILIZATION PROTEIN EUTH"/>
    <property type="match status" value="1"/>
</dbReference>
<name>A0A7W7RKN8_9ACTN</name>
<comment type="caution">
    <text evidence="1">The sequence shown here is derived from an EMBL/GenBank/DDBJ whole genome shotgun (WGS) entry which is preliminary data.</text>
</comment>
<gene>
    <name evidence="1" type="ORF">F4561_004579</name>
</gene>
<dbReference type="GO" id="GO:0034228">
    <property type="term" value="F:ethanolamine transmembrane transporter activity"/>
    <property type="evidence" value="ECO:0007669"/>
    <property type="project" value="InterPro"/>
</dbReference>
<dbReference type="RefSeq" id="WP_221445584.1">
    <property type="nucleotide sequence ID" value="NZ_JACHJT010000001.1"/>
</dbReference>
<dbReference type="InterPro" id="IPR007441">
    <property type="entry name" value="EutH"/>
</dbReference>
<dbReference type="GO" id="GO:0005886">
    <property type="term" value="C:plasma membrane"/>
    <property type="evidence" value="ECO:0007669"/>
    <property type="project" value="TreeGrafter"/>
</dbReference>
<evidence type="ECO:0000313" key="1">
    <source>
        <dbReference type="EMBL" id="MBB4933759.1"/>
    </source>
</evidence>
<reference evidence="1 2" key="1">
    <citation type="submission" date="2020-08" db="EMBL/GenBank/DDBJ databases">
        <title>Sequencing the genomes of 1000 actinobacteria strains.</title>
        <authorList>
            <person name="Klenk H.-P."/>
        </authorList>
    </citation>
    <scope>NUCLEOTIDE SEQUENCE [LARGE SCALE GENOMIC DNA]</scope>
    <source>
        <strain evidence="1 2">DSM 102030</strain>
    </source>
</reference>
<sequence>MLLAGAANVLALFRVVQSMPPRDKVLTIAFAVCAAFTVGDHLAFTANFQLTMVVPLVLGKLASGINGGRPFPGRRG</sequence>
<dbReference type="Pfam" id="PF04346">
    <property type="entry name" value="EutH"/>
    <property type="match status" value="1"/>
</dbReference>
<organism evidence="1 2">
    <name type="scientific">Lipingzhangella halophila</name>
    <dbReference type="NCBI Taxonomy" id="1783352"/>
    <lineage>
        <taxon>Bacteria</taxon>
        <taxon>Bacillati</taxon>
        <taxon>Actinomycetota</taxon>
        <taxon>Actinomycetes</taxon>
        <taxon>Streptosporangiales</taxon>
        <taxon>Nocardiopsidaceae</taxon>
        <taxon>Lipingzhangella</taxon>
    </lineage>
</organism>
<dbReference type="EMBL" id="JACHJT010000001">
    <property type="protein sequence ID" value="MBB4933759.1"/>
    <property type="molecule type" value="Genomic_DNA"/>
</dbReference>
<dbReference type="PANTHER" id="PTHR40089:SF1">
    <property type="entry name" value="ETHANOLAMINE PERMEASE EUTH-RELATED"/>
    <property type="match status" value="1"/>
</dbReference>